<dbReference type="Gene3D" id="3.40.630.30">
    <property type="match status" value="1"/>
</dbReference>
<keyword evidence="2" id="KW-1185">Reference proteome</keyword>
<organism evidence="1 2">
    <name type="scientific">Acinetobacter variabilis</name>
    <dbReference type="NCBI Taxonomy" id="70346"/>
    <lineage>
        <taxon>Bacteria</taxon>
        <taxon>Pseudomonadati</taxon>
        <taxon>Pseudomonadota</taxon>
        <taxon>Gammaproteobacteria</taxon>
        <taxon>Moraxellales</taxon>
        <taxon>Moraxellaceae</taxon>
        <taxon>Acinetobacter</taxon>
    </lineage>
</organism>
<dbReference type="EMBL" id="APPE01000026">
    <property type="protein sequence ID" value="ENV00669.1"/>
    <property type="molecule type" value="Genomic_DNA"/>
</dbReference>
<evidence type="ECO:0000313" key="1">
    <source>
        <dbReference type="EMBL" id="ENV00669.1"/>
    </source>
</evidence>
<dbReference type="SUPFAM" id="SSF55729">
    <property type="entry name" value="Acyl-CoA N-acyltransferases (Nat)"/>
    <property type="match status" value="1"/>
</dbReference>
<reference evidence="1 2" key="1">
    <citation type="submission" date="2013-02" db="EMBL/GenBank/DDBJ databases">
        <title>The Genome Sequence of Acinetobacter sp. NIPH 899.</title>
        <authorList>
            <consortium name="The Broad Institute Genome Sequencing Platform"/>
            <consortium name="The Broad Institute Genome Sequencing Center for Infectious Disease"/>
            <person name="Cerqueira G."/>
            <person name="Feldgarden M."/>
            <person name="Courvalin P."/>
            <person name="Perichon B."/>
            <person name="Grillot-Courvalin C."/>
            <person name="Clermont D."/>
            <person name="Rocha E."/>
            <person name="Yoon E.-J."/>
            <person name="Nemec A."/>
            <person name="Walker B."/>
            <person name="Young S.K."/>
            <person name="Zeng Q."/>
            <person name="Gargeya S."/>
            <person name="Fitzgerald M."/>
            <person name="Haas B."/>
            <person name="Abouelleil A."/>
            <person name="Alvarado L."/>
            <person name="Arachchi H.M."/>
            <person name="Berlin A.M."/>
            <person name="Chapman S.B."/>
            <person name="Dewar J."/>
            <person name="Goldberg J."/>
            <person name="Griggs A."/>
            <person name="Gujja S."/>
            <person name="Hansen M."/>
            <person name="Howarth C."/>
            <person name="Imamovic A."/>
            <person name="Larimer J."/>
            <person name="McCowan C."/>
            <person name="Murphy C."/>
            <person name="Neiman D."/>
            <person name="Pearson M."/>
            <person name="Priest M."/>
            <person name="Roberts A."/>
            <person name="Saif S."/>
            <person name="Shea T."/>
            <person name="Sisk P."/>
            <person name="Sykes S."/>
            <person name="Wortman J."/>
            <person name="Nusbaum C."/>
            <person name="Birren B."/>
        </authorList>
    </citation>
    <scope>NUCLEOTIDE SEQUENCE [LARGE SCALE GENOMIC DNA]</scope>
    <source>
        <strain evidence="1 2">NIPH 899</strain>
    </source>
</reference>
<dbReference type="PATRIC" id="fig|1217710.3.peg.369"/>
<dbReference type="HOGENOM" id="CLU_073603_0_0_6"/>
<dbReference type="Proteomes" id="UP000013070">
    <property type="component" value="Unassembled WGS sequence"/>
</dbReference>
<evidence type="ECO:0000313" key="2">
    <source>
        <dbReference type="Proteomes" id="UP000013070"/>
    </source>
</evidence>
<protein>
    <submittedName>
        <fullName evidence="1">Uncharacterized protein</fullName>
    </submittedName>
</protein>
<gene>
    <name evidence="1" type="ORF">F969_00391</name>
</gene>
<dbReference type="AlphaFoldDB" id="N8WUW3"/>
<accession>N8WUW3</accession>
<comment type="caution">
    <text evidence="1">The sequence shown here is derived from an EMBL/GenBank/DDBJ whole genome shotgun (WGS) entry which is preliminary data.</text>
</comment>
<sequence length="321" mass="37713">MGIIMKEDLGFQIHKYEASDKIIWNEFLLKCKNYHFMFNRDFIEYHADRFEDFSLIFKNEKGKIIALLPGNIKDNIFYSHQGLTFGGFLINRDVHASDMLELFTLLKIYLKQKNIDKIIYKCIPVIYHNYPAQEDLYALFRNDAKLYRRDISVSIDLNEEYSYSESKRRSVNKLKKNGVSCEEVDQPSMVWGVIREVLRQHHNQQPVHNEDEIDLLKSRFPNNIRAYKCCLDGNIVAAAVTFETERVVHTQYLASNDKGRENKVLDYVIDYLIDKSKKNAKIFDFGTSNENEGQYLNIGLIDQKERFGARGIVHDYYSIDL</sequence>
<dbReference type="InterPro" id="IPR016181">
    <property type="entry name" value="Acyl_CoA_acyltransferase"/>
</dbReference>
<proteinExistence type="predicted"/>
<name>N8WUW3_9GAMM</name>
<dbReference type="eggNOG" id="COG3146">
    <property type="taxonomic scope" value="Bacteria"/>
</dbReference>